<accession>A0ABS2YG40</accession>
<sequence length="228" mass="26360">MAEHQTTSWFIQRICSNLDKDRVISRDELGAVLFLKNSNHKEFAQYLQDLVKDLAVALRAEFSQGCDVEKKLINLPFKPQDELFKRMFGCGKQCPFCKVPCEAGGLDHKEHYASVHRPQGLGRIKQGSGKLSELMCTTLAFSNQRFQNSDTAGEWHPYKDYRRFYPDWNIPPDPSIEASDYWKYVLTTFNEEFAVEYNAKPADVPKEWRSITKEMAMKSVSKLFNVKT</sequence>
<dbReference type="Proteomes" id="UP001166093">
    <property type="component" value="Unassembled WGS sequence"/>
</dbReference>
<feature type="non-terminal residue" evidence="1">
    <location>
        <position position="228"/>
    </location>
</feature>
<evidence type="ECO:0000313" key="1">
    <source>
        <dbReference type="EMBL" id="MBN3285497.1"/>
    </source>
</evidence>
<evidence type="ECO:0000313" key="2">
    <source>
        <dbReference type="Proteomes" id="UP001166093"/>
    </source>
</evidence>
<dbReference type="InterPro" id="IPR052986">
    <property type="entry name" value="VLIG_GTPase"/>
</dbReference>
<keyword evidence="2" id="KW-1185">Reference proteome</keyword>
<reference evidence="1" key="1">
    <citation type="journal article" date="2021" name="Cell">
        <title>Tracing the genetic footprints of vertebrate landing in non-teleost ray-finned fishes.</title>
        <authorList>
            <person name="Bi X."/>
            <person name="Wang K."/>
            <person name="Yang L."/>
            <person name="Pan H."/>
            <person name="Jiang H."/>
            <person name="Wei Q."/>
            <person name="Fang M."/>
            <person name="Yu H."/>
            <person name="Zhu C."/>
            <person name="Cai Y."/>
            <person name="He Y."/>
            <person name="Gan X."/>
            <person name="Zeng H."/>
            <person name="Yu D."/>
            <person name="Zhu Y."/>
            <person name="Jiang H."/>
            <person name="Qiu Q."/>
            <person name="Yang H."/>
            <person name="Zhang Y.E."/>
            <person name="Wang W."/>
            <person name="Zhu M."/>
            <person name="He S."/>
            <person name="Zhang G."/>
        </authorList>
    </citation>
    <scope>NUCLEOTIDE SEQUENCE</scope>
    <source>
        <strain evidence="1">Pddl_001</strain>
    </source>
</reference>
<comment type="caution">
    <text evidence="1">The sequence shown here is derived from an EMBL/GenBank/DDBJ whole genome shotgun (WGS) entry which is preliminary data.</text>
</comment>
<proteinExistence type="predicted"/>
<gene>
    <name evidence="1" type="primary">Gvin1_1</name>
    <name evidence="1" type="ORF">GTO93_0001005</name>
</gene>
<name>A0ABS2YG40_POLSP</name>
<dbReference type="EMBL" id="JAAWVQ010148473">
    <property type="protein sequence ID" value="MBN3285497.1"/>
    <property type="molecule type" value="Genomic_DNA"/>
</dbReference>
<organism evidence="1 2">
    <name type="scientific">Polyodon spathula</name>
    <name type="common">North American paddlefish</name>
    <name type="synonym">Squalus spathula</name>
    <dbReference type="NCBI Taxonomy" id="7913"/>
    <lineage>
        <taxon>Eukaryota</taxon>
        <taxon>Metazoa</taxon>
        <taxon>Chordata</taxon>
        <taxon>Craniata</taxon>
        <taxon>Vertebrata</taxon>
        <taxon>Euteleostomi</taxon>
        <taxon>Actinopterygii</taxon>
        <taxon>Chondrostei</taxon>
        <taxon>Acipenseriformes</taxon>
        <taxon>Polyodontidae</taxon>
        <taxon>Polyodon</taxon>
    </lineage>
</organism>
<protein>
    <submittedName>
        <fullName evidence="1">GVIN1 GTPase</fullName>
    </submittedName>
</protein>
<feature type="non-terminal residue" evidence="1">
    <location>
        <position position="1"/>
    </location>
</feature>
<dbReference type="PANTHER" id="PTHR14819:SF9">
    <property type="entry name" value="UP-REGULATOR OF CELL PROLIFERATION-LIKE"/>
    <property type="match status" value="1"/>
</dbReference>
<dbReference type="PANTHER" id="PTHR14819">
    <property type="entry name" value="GTP-BINDING"/>
    <property type="match status" value="1"/>
</dbReference>